<dbReference type="Pfam" id="PF03645">
    <property type="entry name" value="Tctex-1"/>
    <property type="match status" value="1"/>
</dbReference>
<comment type="caution">
    <text evidence="2">The sequence shown here is derived from an EMBL/GenBank/DDBJ whole genome shotgun (WGS) entry which is preliminary data.</text>
</comment>
<dbReference type="RefSeq" id="XP_007726784.1">
    <property type="nucleotide sequence ID" value="XM_007728594.1"/>
</dbReference>
<dbReference type="Proteomes" id="UP000019484">
    <property type="component" value="Unassembled WGS sequence"/>
</dbReference>
<feature type="region of interest" description="Disordered" evidence="1">
    <location>
        <begin position="301"/>
        <end position="324"/>
    </location>
</feature>
<dbReference type="PANTHER" id="PTHR21255">
    <property type="entry name" value="T-COMPLEX-ASSOCIATED-TESTIS-EXPRESSED 1/ DYNEIN LIGHT CHAIN"/>
    <property type="match status" value="1"/>
</dbReference>
<proteinExistence type="predicted"/>
<dbReference type="EMBL" id="AMWN01000007">
    <property type="protein sequence ID" value="EXJ81663.1"/>
    <property type="molecule type" value="Genomic_DNA"/>
</dbReference>
<dbReference type="CDD" id="cd21456">
    <property type="entry name" value="DLC-like_SpDlc1-like"/>
    <property type="match status" value="1"/>
</dbReference>
<dbReference type="InterPro" id="IPR038586">
    <property type="entry name" value="Tctex-1-like_sf"/>
</dbReference>
<dbReference type="GO" id="GO:0005737">
    <property type="term" value="C:cytoplasm"/>
    <property type="evidence" value="ECO:0007669"/>
    <property type="project" value="TreeGrafter"/>
</dbReference>
<sequence>MSTLLRKVRSTINAAAWDPRNDADSPGRFVRSRLQKAQPEWPPETFPQQALDPNNLSVRQNQIEHHEHPFTEFRRRLARKASTFSLRTKRWKAELREREQEEEKKFEDLGDGLAHQRQNDTVRLRKQDFVTVSLSATGTGLETGLQSGSDYLSQLTSNVEFPPVRCSTRVGTEQEKATPVTTSEDLLISPSLQDFIRKEQEGYICLNQAGGKISAKMASEHTAAPPVPYTRLKEITESACDAALAGVKAYSHPETESWNTTIINSILGALVEETTQKSATASTPGQPQFKYVVNSTIIQHAATPSSPSDETKKTSGRRGMHAASGAYWNNEKDGMWSYKYPGADSKGLDVVIGIIWVWVG</sequence>
<evidence type="ECO:0000313" key="2">
    <source>
        <dbReference type="EMBL" id="EXJ81663.1"/>
    </source>
</evidence>
<evidence type="ECO:0000313" key="3">
    <source>
        <dbReference type="Proteomes" id="UP000019484"/>
    </source>
</evidence>
<accession>W9XN60</accession>
<dbReference type="GO" id="GO:0007018">
    <property type="term" value="P:microtubule-based movement"/>
    <property type="evidence" value="ECO:0007669"/>
    <property type="project" value="TreeGrafter"/>
</dbReference>
<dbReference type="HOGENOM" id="CLU_049911_0_0_1"/>
<gene>
    <name evidence="2" type="ORF">A1O1_07728</name>
</gene>
<dbReference type="eggNOG" id="KOG4081">
    <property type="taxonomic scope" value="Eukaryota"/>
</dbReference>
<dbReference type="Gene3D" id="3.30.1140.40">
    <property type="entry name" value="Tctex-1"/>
    <property type="match status" value="1"/>
</dbReference>
<dbReference type="PANTHER" id="PTHR21255:SF4">
    <property type="entry name" value="DYNEIN LIGHT CHAIN TCTEX-TYPE"/>
    <property type="match status" value="1"/>
</dbReference>
<dbReference type="STRING" id="1182541.W9XN60"/>
<organism evidence="2 3">
    <name type="scientific">Capronia coronata CBS 617.96</name>
    <dbReference type="NCBI Taxonomy" id="1182541"/>
    <lineage>
        <taxon>Eukaryota</taxon>
        <taxon>Fungi</taxon>
        <taxon>Dikarya</taxon>
        <taxon>Ascomycota</taxon>
        <taxon>Pezizomycotina</taxon>
        <taxon>Eurotiomycetes</taxon>
        <taxon>Chaetothyriomycetidae</taxon>
        <taxon>Chaetothyriales</taxon>
        <taxon>Herpotrichiellaceae</taxon>
        <taxon>Capronia</taxon>
    </lineage>
</organism>
<dbReference type="InterPro" id="IPR005334">
    <property type="entry name" value="Tctex-1-like"/>
</dbReference>
<dbReference type="GO" id="GO:0045505">
    <property type="term" value="F:dynein intermediate chain binding"/>
    <property type="evidence" value="ECO:0007669"/>
    <property type="project" value="TreeGrafter"/>
</dbReference>
<reference evidence="2 3" key="1">
    <citation type="submission" date="2013-03" db="EMBL/GenBank/DDBJ databases">
        <title>The Genome Sequence of Capronia coronata CBS 617.96.</title>
        <authorList>
            <consortium name="The Broad Institute Genomics Platform"/>
            <person name="Cuomo C."/>
            <person name="de Hoog S."/>
            <person name="Gorbushina A."/>
            <person name="Walker B."/>
            <person name="Young S.K."/>
            <person name="Zeng Q."/>
            <person name="Gargeya S."/>
            <person name="Fitzgerald M."/>
            <person name="Haas B."/>
            <person name="Abouelleil A."/>
            <person name="Allen A.W."/>
            <person name="Alvarado L."/>
            <person name="Arachchi H.M."/>
            <person name="Berlin A.M."/>
            <person name="Chapman S.B."/>
            <person name="Gainer-Dewar J."/>
            <person name="Goldberg J."/>
            <person name="Griggs A."/>
            <person name="Gujja S."/>
            <person name="Hansen M."/>
            <person name="Howarth C."/>
            <person name="Imamovic A."/>
            <person name="Ireland A."/>
            <person name="Larimer J."/>
            <person name="McCowan C."/>
            <person name="Murphy C."/>
            <person name="Pearson M."/>
            <person name="Poon T.W."/>
            <person name="Priest M."/>
            <person name="Roberts A."/>
            <person name="Saif S."/>
            <person name="Shea T."/>
            <person name="Sisk P."/>
            <person name="Sykes S."/>
            <person name="Wortman J."/>
            <person name="Nusbaum C."/>
            <person name="Birren B."/>
        </authorList>
    </citation>
    <scope>NUCLEOTIDE SEQUENCE [LARGE SCALE GENOMIC DNA]</scope>
    <source>
        <strain evidence="2 3">CBS 617.96</strain>
    </source>
</reference>
<name>W9XN60_9EURO</name>
<dbReference type="OrthoDB" id="10059120at2759"/>
<evidence type="ECO:0000256" key="1">
    <source>
        <dbReference type="SAM" id="MobiDB-lite"/>
    </source>
</evidence>
<protein>
    <submittedName>
        <fullName evidence="2">Uncharacterized protein</fullName>
    </submittedName>
</protein>
<keyword evidence="3" id="KW-1185">Reference proteome</keyword>
<dbReference type="GeneID" id="19162583"/>
<dbReference type="GO" id="GO:0005868">
    <property type="term" value="C:cytoplasmic dynein complex"/>
    <property type="evidence" value="ECO:0007669"/>
    <property type="project" value="TreeGrafter"/>
</dbReference>
<dbReference type="AlphaFoldDB" id="W9XN60"/>